<proteinExistence type="predicted"/>
<evidence type="ECO:0000313" key="2">
    <source>
        <dbReference type="Proteomes" id="UP001632038"/>
    </source>
</evidence>
<accession>A0ABD3D290</accession>
<reference evidence="2" key="1">
    <citation type="journal article" date="2024" name="IScience">
        <title>Strigolactones Initiate the Formation of Haustorium-like Structures in Castilleja.</title>
        <authorList>
            <person name="Buerger M."/>
            <person name="Peterson D."/>
            <person name="Chory J."/>
        </authorList>
    </citation>
    <scope>NUCLEOTIDE SEQUENCE [LARGE SCALE GENOMIC DNA]</scope>
</reference>
<comment type="caution">
    <text evidence="1">The sequence shown here is derived from an EMBL/GenBank/DDBJ whole genome shotgun (WGS) entry which is preliminary data.</text>
</comment>
<evidence type="ECO:0000313" key="1">
    <source>
        <dbReference type="EMBL" id="KAL3636102.1"/>
    </source>
</evidence>
<sequence length="66" mass="7622">MVVVESAVMSIYICNAEEPLSINRWDAEFFAQISEKLHQRLQHRSARAREVVSHRIDDQIQDAVIA</sequence>
<gene>
    <name evidence="1" type="ORF">CASFOL_020649</name>
</gene>
<dbReference type="AlphaFoldDB" id="A0ABD3D290"/>
<organism evidence="1 2">
    <name type="scientific">Castilleja foliolosa</name>
    <dbReference type="NCBI Taxonomy" id="1961234"/>
    <lineage>
        <taxon>Eukaryota</taxon>
        <taxon>Viridiplantae</taxon>
        <taxon>Streptophyta</taxon>
        <taxon>Embryophyta</taxon>
        <taxon>Tracheophyta</taxon>
        <taxon>Spermatophyta</taxon>
        <taxon>Magnoliopsida</taxon>
        <taxon>eudicotyledons</taxon>
        <taxon>Gunneridae</taxon>
        <taxon>Pentapetalae</taxon>
        <taxon>asterids</taxon>
        <taxon>lamiids</taxon>
        <taxon>Lamiales</taxon>
        <taxon>Orobanchaceae</taxon>
        <taxon>Pedicularideae</taxon>
        <taxon>Castillejinae</taxon>
        <taxon>Castilleja</taxon>
    </lineage>
</organism>
<keyword evidence="2" id="KW-1185">Reference proteome</keyword>
<dbReference type="EMBL" id="JAVIJP010000027">
    <property type="protein sequence ID" value="KAL3636102.1"/>
    <property type="molecule type" value="Genomic_DNA"/>
</dbReference>
<protein>
    <submittedName>
        <fullName evidence="1">Uncharacterized protein</fullName>
    </submittedName>
</protein>
<name>A0ABD3D290_9LAMI</name>
<dbReference type="Proteomes" id="UP001632038">
    <property type="component" value="Unassembled WGS sequence"/>
</dbReference>